<proteinExistence type="predicted"/>
<dbReference type="Proteomes" id="UP000646548">
    <property type="component" value="Unassembled WGS sequence"/>
</dbReference>
<feature type="compositionally biased region" description="Basic and acidic residues" evidence="1">
    <location>
        <begin position="42"/>
        <end position="55"/>
    </location>
</feature>
<dbReference type="EMBL" id="WKFB01000288">
    <property type="protein sequence ID" value="KAF6728205.1"/>
    <property type="molecule type" value="Genomic_DNA"/>
</dbReference>
<organism evidence="2 3">
    <name type="scientific">Oryzias melastigma</name>
    <name type="common">Marine medaka</name>
    <dbReference type="NCBI Taxonomy" id="30732"/>
    <lineage>
        <taxon>Eukaryota</taxon>
        <taxon>Metazoa</taxon>
        <taxon>Chordata</taxon>
        <taxon>Craniata</taxon>
        <taxon>Vertebrata</taxon>
        <taxon>Euteleostomi</taxon>
        <taxon>Actinopterygii</taxon>
        <taxon>Neopterygii</taxon>
        <taxon>Teleostei</taxon>
        <taxon>Neoteleostei</taxon>
        <taxon>Acanthomorphata</taxon>
        <taxon>Ovalentaria</taxon>
        <taxon>Atherinomorphae</taxon>
        <taxon>Beloniformes</taxon>
        <taxon>Adrianichthyidae</taxon>
        <taxon>Oryziinae</taxon>
        <taxon>Oryzias</taxon>
    </lineage>
</organism>
<name>A0A834CJU6_ORYME</name>
<dbReference type="AlphaFoldDB" id="A0A834CJU6"/>
<sequence length="199" mass="21281">MRHEERLFLIPLRLEHADPPLDNSPSSSLDRHTRTEPPAPSSKDKTVSLRAHEGEPGEDAWEEEARRLPSIIKTKEERRGDAGWTHSVEEISATAVIAPLRQEVSNGVSPLSDISARGNPRAPQRTLTDAGKVINGAGGAPAGLRRGSGGALAGLRCVSGPSPVRLHPLWQLWTLALTGGARFSSGGKIPPNPLCSRPL</sequence>
<evidence type="ECO:0000256" key="1">
    <source>
        <dbReference type="SAM" id="MobiDB-lite"/>
    </source>
</evidence>
<accession>A0A834CJU6</accession>
<protein>
    <submittedName>
        <fullName evidence="2">Uncharacterized protein</fullName>
    </submittedName>
</protein>
<comment type="caution">
    <text evidence="2">The sequence shown here is derived from an EMBL/GenBank/DDBJ whole genome shotgun (WGS) entry which is preliminary data.</text>
</comment>
<feature type="region of interest" description="Disordered" evidence="1">
    <location>
        <begin position="11"/>
        <end position="67"/>
    </location>
</feature>
<evidence type="ECO:0000313" key="3">
    <source>
        <dbReference type="Proteomes" id="UP000646548"/>
    </source>
</evidence>
<evidence type="ECO:0000313" key="2">
    <source>
        <dbReference type="EMBL" id="KAF6728205.1"/>
    </source>
</evidence>
<gene>
    <name evidence="2" type="ORF">FQA47_004286</name>
</gene>
<reference evidence="2" key="1">
    <citation type="journal article" name="BMC Genomics">
        <title>Long-read sequencing and de novo genome assembly of marine medaka (Oryzias melastigma).</title>
        <authorList>
            <person name="Liang P."/>
            <person name="Saqib H.S.A."/>
            <person name="Ni X."/>
            <person name="Shen Y."/>
        </authorList>
    </citation>
    <scope>NUCLEOTIDE SEQUENCE</scope>
    <source>
        <strain evidence="2">Bigg-433</strain>
    </source>
</reference>